<name>A0A821NJF1_9NEOP</name>
<comment type="caution">
    <text evidence="4">The sequence shown here is derived from an EMBL/GenBank/DDBJ whole genome shotgun (WGS) entry which is preliminary data.</text>
</comment>
<accession>A0A821NJF1</accession>
<organism evidence="4 5">
    <name type="scientific">Pieris macdunnoughi</name>
    <dbReference type="NCBI Taxonomy" id="345717"/>
    <lineage>
        <taxon>Eukaryota</taxon>
        <taxon>Metazoa</taxon>
        <taxon>Ecdysozoa</taxon>
        <taxon>Arthropoda</taxon>
        <taxon>Hexapoda</taxon>
        <taxon>Insecta</taxon>
        <taxon>Pterygota</taxon>
        <taxon>Neoptera</taxon>
        <taxon>Endopterygota</taxon>
        <taxon>Lepidoptera</taxon>
        <taxon>Glossata</taxon>
        <taxon>Ditrysia</taxon>
        <taxon>Papilionoidea</taxon>
        <taxon>Pieridae</taxon>
        <taxon>Pierinae</taxon>
        <taxon>Pieris</taxon>
    </lineage>
</organism>
<comment type="cofactor">
    <cofactor evidence="1">
        <name>a divalent metal cation</name>
        <dbReference type="ChEBI" id="CHEBI:60240"/>
    </cofactor>
</comment>
<dbReference type="Pfam" id="PF13359">
    <property type="entry name" value="DDE_Tnp_4"/>
    <property type="match status" value="1"/>
</dbReference>
<keyword evidence="2" id="KW-0479">Metal-binding</keyword>
<reference evidence="4" key="1">
    <citation type="submission" date="2021-02" db="EMBL/GenBank/DDBJ databases">
        <authorList>
            <person name="Steward A R."/>
        </authorList>
    </citation>
    <scope>NUCLEOTIDE SEQUENCE</scope>
</reference>
<gene>
    <name evidence="4" type="ORF">PMACD_LOCUS2697</name>
</gene>
<feature type="domain" description="DDE Tnp4" evidence="3">
    <location>
        <begin position="12"/>
        <end position="65"/>
    </location>
</feature>
<dbReference type="EMBL" id="CAJOBZ010000004">
    <property type="protein sequence ID" value="CAF4787438.1"/>
    <property type="molecule type" value="Genomic_DNA"/>
</dbReference>
<protein>
    <recommendedName>
        <fullName evidence="3">DDE Tnp4 domain-containing protein</fullName>
    </recommendedName>
</protein>
<evidence type="ECO:0000256" key="1">
    <source>
        <dbReference type="ARBA" id="ARBA00001968"/>
    </source>
</evidence>
<evidence type="ECO:0000259" key="3">
    <source>
        <dbReference type="Pfam" id="PF13359"/>
    </source>
</evidence>
<sequence>MKPYGGTHPKGSSKRTFNYRLSRARRIVENVFGIISSVFRVLRKPMLLQPDNAELVVMAIVLLHNYLKRHSRNVFITPGLVDQEEEGILNEGSWRRNNDDMTSLLPIRNIPRRSPAHLNAIRDELADYFTKEGKVSWQDRCS</sequence>
<evidence type="ECO:0000313" key="5">
    <source>
        <dbReference type="Proteomes" id="UP000663880"/>
    </source>
</evidence>
<keyword evidence="5" id="KW-1185">Reference proteome</keyword>
<evidence type="ECO:0000256" key="2">
    <source>
        <dbReference type="ARBA" id="ARBA00022723"/>
    </source>
</evidence>
<dbReference type="OrthoDB" id="6627079at2759"/>
<dbReference type="AlphaFoldDB" id="A0A821NJF1"/>
<dbReference type="InterPro" id="IPR027806">
    <property type="entry name" value="HARBI1_dom"/>
</dbReference>
<evidence type="ECO:0000313" key="4">
    <source>
        <dbReference type="EMBL" id="CAF4787438.1"/>
    </source>
</evidence>
<dbReference type="GO" id="GO:0046872">
    <property type="term" value="F:metal ion binding"/>
    <property type="evidence" value="ECO:0007669"/>
    <property type="project" value="UniProtKB-KW"/>
</dbReference>
<proteinExistence type="predicted"/>
<dbReference type="Proteomes" id="UP000663880">
    <property type="component" value="Unassembled WGS sequence"/>
</dbReference>